<sequence length="364" mass="38112">MSPDSADLPAPPRHPSLVGRGPRAARVAVALGLVLLGLWTLHGFLPALAWAVILAIAMWPLYRRVRRRIPVHGHGILLPALFATAIALLFLLPLGLLAIQAAREAGALLHWAAEAERNGLPLPEWLATLPFFGAQATAWWQENLADPGGAKEVLARLNNAELIDAGRQLGANLAHRAVLFGFTILTLFFLFRDGEALVAQALRASARLLGPAGERVARQMVASVHGTVDGLVLVGLAEGLLLGIAYAVAGVPHPTLLGAVTALAAMIPFAAPLVFGIAALVQVAQGAVTAGAAVFGFGLLVVFVADHVFRPALIGGATRLPFLLVLLGILGGVETWGLLGLFLGPAIMAALALLWQEWTSEQPT</sequence>
<evidence type="ECO:0000313" key="7">
    <source>
        <dbReference type="EMBL" id="TDH64574.1"/>
    </source>
</evidence>
<reference evidence="7 8" key="1">
    <citation type="journal article" date="2016" name="J. Microbiol.">
        <title>Dankookia rubra gen. nov., sp. nov., an alphaproteobacterium isolated from sediment of a shallow stream.</title>
        <authorList>
            <person name="Kim W.H."/>
            <person name="Kim D.H."/>
            <person name="Kang K."/>
            <person name="Ahn T.Y."/>
        </authorList>
    </citation>
    <scope>NUCLEOTIDE SEQUENCE [LARGE SCALE GENOMIC DNA]</scope>
    <source>
        <strain evidence="7 8">JCM30602</strain>
    </source>
</reference>
<dbReference type="EMBL" id="SMSJ01000001">
    <property type="protein sequence ID" value="TDH64574.1"/>
    <property type="molecule type" value="Genomic_DNA"/>
</dbReference>
<comment type="subcellular location">
    <subcellularLocation>
        <location evidence="1">Membrane</location>
        <topology evidence="1">Multi-pass membrane protein</topology>
    </subcellularLocation>
</comment>
<comment type="caution">
    <text evidence="7">The sequence shown here is derived from an EMBL/GenBank/DDBJ whole genome shotgun (WGS) entry which is preliminary data.</text>
</comment>
<name>A0A4R5QM17_9PROT</name>
<dbReference type="GO" id="GO:0016020">
    <property type="term" value="C:membrane"/>
    <property type="evidence" value="ECO:0007669"/>
    <property type="project" value="UniProtKB-SubCell"/>
</dbReference>
<feature type="transmembrane region" description="Helical" evidence="6">
    <location>
        <begin position="256"/>
        <end position="281"/>
    </location>
</feature>
<proteinExistence type="inferred from homology"/>
<dbReference type="Pfam" id="PF01594">
    <property type="entry name" value="AI-2E_transport"/>
    <property type="match status" value="1"/>
</dbReference>
<evidence type="ECO:0000256" key="3">
    <source>
        <dbReference type="ARBA" id="ARBA00022692"/>
    </source>
</evidence>
<keyword evidence="4 6" id="KW-1133">Transmembrane helix</keyword>
<comment type="similarity">
    <text evidence="2">Belongs to the autoinducer-2 exporter (AI-2E) (TC 2.A.86) family.</text>
</comment>
<feature type="transmembrane region" description="Helical" evidence="6">
    <location>
        <begin position="76"/>
        <end position="99"/>
    </location>
</feature>
<evidence type="ECO:0000313" key="8">
    <source>
        <dbReference type="Proteomes" id="UP000295096"/>
    </source>
</evidence>
<dbReference type="RefSeq" id="WP_133286730.1">
    <property type="nucleotide sequence ID" value="NZ_SMSJ01000001.1"/>
</dbReference>
<dbReference type="InterPro" id="IPR002549">
    <property type="entry name" value="AI-2E-like"/>
</dbReference>
<feature type="transmembrane region" description="Helical" evidence="6">
    <location>
        <begin position="173"/>
        <end position="191"/>
    </location>
</feature>
<keyword evidence="5 6" id="KW-0472">Membrane</keyword>
<evidence type="ECO:0000256" key="2">
    <source>
        <dbReference type="ARBA" id="ARBA00009773"/>
    </source>
</evidence>
<dbReference type="PANTHER" id="PTHR21716:SF61">
    <property type="entry name" value="BLR8064 PROTEIN"/>
    <property type="match status" value="1"/>
</dbReference>
<organism evidence="7 8">
    <name type="scientific">Dankookia rubra</name>
    <dbReference type="NCBI Taxonomy" id="1442381"/>
    <lineage>
        <taxon>Bacteria</taxon>
        <taxon>Pseudomonadati</taxon>
        <taxon>Pseudomonadota</taxon>
        <taxon>Alphaproteobacteria</taxon>
        <taxon>Acetobacterales</taxon>
        <taxon>Roseomonadaceae</taxon>
        <taxon>Dankookia</taxon>
    </lineage>
</organism>
<feature type="transmembrane region" description="Helical" evidence="6">
    <location>
        <begin position="287"/>
        <end position="305"/>
    </location>
</feature>
<dbReference type="PANTHER" id="PTHR21716">
    <property type="entry name" value="TRANSMEMBRANE PROTEIN"/>
    <property type="match status" value="1"/>
</dbReference>
<feature type="transmembrane region" description="Helical" evidence="6">
    <location>
        <begin position="230"/>
        <end position="249"/>
    </location>
</feature>
<dbReference type="OrthoDB" id="106838at2"/>
<evidence type="ECO:0000256" key="5">
    <source>
        <dbReference type="ARBA" id="ARBA00023136"/>
    </source>
</evidence>
<accession>A0A4R5QM17</accession>
<gene>
    <name evidence="7" type="ORF">E2C06_01115</name>
</gene>
<evidence type="ECO:0000256" key="4">
    <source>
        <dbReference type="ARBA" id="ARBA00022989"/>
    </source>
</evidence>
<feature type="transmembrane region" description="Helical" evidence="6">
    <location>
        <begin position="27"/>
        <end position="56"/>
    </location>
</feature>
<evidence type="ECO:0000256" key="1">
    <source>
        <dbReference type="ARBA" id="ARBA00004141"/>
    </source>
</evidence>
<dbReference type="Proteomes" id="UP000295096">
    <property type="component" value="Unassembled WGS sequence"/>
</dbReference>
<keyword evidence="8" id="KW-1185">Reference proteome</keyword>
<keyword evidence="3 6" id="KW-0812">Transmembrane</keyword>
<evidence type="ECO:0000256" key="6">
    <source>
        <dbReference type="SAM" id="Phobius"/>
    </source>
</evidence>
<protein>
    <submittedName>
        <fullName evidence="7">AI-2E family transporter</fullName>
    </submittedName>
</protein>
<dbReference type="AlphaFoldDB" id="A0A4R5QM17"/>